<comment type="caution">
    <text evidence="1">The sequence shown here is derived from an EMBL/GenBank/DDBJ whole genome shotgun (WGS) entry which is preliminary data.</text>
</comment>
<sequence length="404" mass="44382">MAEQVQQSPETLAAASLLSSGAQAFADAVREADRLINNPPFEVTPAELAEGHEYLAGSIRSAIQMAFDYDLEHPVLINPTHQYSRQGLDNPDAIYFNAYLTEGASYEVSGVRGTTADLSFQIMDGGYTAEGAPTSVAAFDDRSLDVAEDGSFSWTFGPELGLKKGATLIIREVYSDWMSEERGTIRIQRLDTAGVPRAPFAPEPIAKRYGVAAKLLTGRIPTWYAFPQWFTYKEPVNTLTVPASTPGGLASQFSSIGHYDLRPVDGVEQAMIVTVPACDAAPYQAIQIGSRWYVSTDYEHRQSSLTRAQSQIDPDGMIRYVIAAQNPGIANWLDTTEHPLGVTMLRWQRVARDLTADDGPRVQVVPFDKVADHLPHFAQNQITDEAWAARIEARQVGVARRMIS</sequence>
<dbReference type="Proteomes" id="UP001501581">
    <property type="component" value="Unassembled WGS sequence"/>
</dbReference>
<evidence type="ECO:0000313" key="2">
    <source>
        <dbReference type="Proteomes" id="UP001501581"/>
    </source>
</evidence>
<dbReference type="EMBL" id="BAAALG010000006">
    <property type="protein sequence ID" value="GAA1099715.1"/>
    <property type="molecule type" value="Genomic_DNA"/>
</dbReference>
<protein>
    <recommendedName>
        <fullName evidence="3">DUF1214 domain-containing protein</fullName>
    </recommendedName>
</protein>
<organism evidence="1 2">
    <name type="scientific">Nocardioides dubius</name>
    <dbReference type="NCBI Taxonomy" id="317019"/>
    <lineage>
        <taxon>Bacteria</taxon>
        <taxon>Bacillati</taxon>
        <taxon>Actinomycetota</taxon>
        <taxon>Actinomycetes</taxon>
        <taxon>Propionibacteriales</taxon>
        <taxon>Nocardioidaceae</taxon>
        <taxon>Nocardioides</taxon>
    </lineage>
</organism>
<accession>A0ABN1TRQ2</accession>
<evidence type="ECO:0008006" key="3">
    <source>
        <dbReference type="Google" id="ProtNLM"/>
    </source>
</evidence>
<gene>
    <name evidence="1" type="ORF">GCM10009668_16840</name>
</gene>
<evidence type="ECO:0000313" key="1">
    <source>
        <dbReference type="EMBL" id="GAA1099715.1"/>
    </source>
</evidence>
<proteinExistence type="predicted"/>
<reference evidence="1 2" key="1">
    <citation type="journal article" date="2019" name="Int. J. Syst. Evol. Microbiol.">
        <title>The Global Catalogue of Microorganisms (GCM) 10K type strain sequencing project: providing services to taxonomists for standard genome sequencing and annotation.</title>
        <authorList>
            <consortium name="The Broad Institute Genomics Platform"/>
            <consortium name="The Broad Institute Genome Sequencing Center for Infectious Disease"/>
            <person name="Wu L."/>
            <person name="Ma J."/>
        </authorList>
    </citation>
    <scope>NUCLEOTIDE SEQUENCE [LARGE SCALE GENOMIC DNA]</scope>
    <source>
        <strain evidence="1 2">JCM 13008</strain>
    </source>
</reference>
<dbReference type="RefSeq" id="WP_343993292.1">
    <property type="nucleotide sequence ID" value="NZ_BAAALG010000006.1"/>
</dbReference>
<name>A0ABN1TRQ2_9ACTN</name>
<keyword evidence="2" id="KW-1185">Reference proteome</keyword>